<name>A0A5E4VSY4_9BURK</name>
<accession>A0A5E4VSY4</accession>
<keyword evidence="1" id="KW-0812">Transmembrane</keyword>
<evidence type="ECO:0000256" key="1">
    <source>
        <dbReference type="SAM" id="Phobius"/>
    </source>
</evidence>
<reference evidence="2 3" key="1">
    <citation type="submission" date="2019-08" db="EMBL/GenBank/DDBJ databases">
        <authorList>
            <person name="Peeters C."/>
        </authorList>
    </citation>
    <scope>NUCLEOTIDE SEQUENCE [LARGE SCALE GENOMIC DNA]</scope>
    <source>
        <strain evidence="2 3">LMG 31115</strain>
    </source>
</reference>
<protein>
    <submittedName>
        <fullName evidence="2">Phage tail protein</fullName>
    </submittedName>
</protein>
<dbReference type="Proteomes" id="UP000333828">
    <property type="component" value="Unassembled WGS sequence"/>
</dbReference>
<keyword evidence="3" id="KW-1185">Reference proteome</keyword>
<organism evidence="2 3">
    <name type="scientific">Pandoraea iniqua</name>
    <dbReference type="NCBI Taxonomy" id="2508288"/>
    <lineage>
        <taxon>Bacteria</taxon>
        <taxon>Pseudomonadati</taxon>
        <taxon>Pseudomonadota</taxon>
        <taxon>Betaproteobacteria</taxon>
        <taxon>Burkholderiales</taxon>
        <taxon>Burkholderiaceae</taxon>
        <taxon>Pandoraea</taxon>
    </lineage>
</organism>
<dbReference type="Pfam" id="PF06805">
    <property type="entry name" value="Lambda_tail_I"/>
    <property type="match status" value="1"/>
</dbReference>
<proteinExistence type="predicted"/>
<dbReference type="EMBL" id="CABPSI010000003">
    <property type="protein sequence ID" value="VVE15103.1"/>
    <property type="molecule type" value="Genomic_DNA"/>
</dbReference>
<evidence type="ECO:0000313" key="2">
    <source>
        <dbReference type="EMBL" id="VVE15103.1"/>
    </source>
</evidence>
<dbReference type="AlphaFoldDB" id="A0A5E4VSY4"/>
<dbReference type="RefSeq" id="WP_150684568.1">
    <property type="nucleotide sequence ID" value="NZ_CABPSI010000003.1"/>
</dbReference>
<evidence type="ECO:0000313" key="3">
    <source>
        <dbReference type="Proteomes" id="UP000333828"/>
    </source>
</evidence>
<feature type="transmembrane region" description="Helical" evidence="1">
    <location>
        <begin position="93"/>
        <end position="112"/>
    </location>
</feature>
<sequence>MSEKIRTIRLYGGLGAKFGRVHRLAVNSAAEAIHALGIVLPGFKMELICSKQRGVAYATFVGKRNISKAEDFQLPPGNDDIRIAPIVQGAKRAGLFQLVAGMALVAAGYFTFGATSQIGVSMMMGGASMALSGVFNLLSPQQVGLSTKDSPDNGASYNFNGPVNTQAQGNPVGVLYGEMIVGSAVISAGIYADDQA</sequence>
<keyword evidence="1" id="KW-0472">Membrane</keyword>
<dbReference type="InterPro" id="IPR010654">
    <property type="entry name" value="Phage_lambda_tail_I"/>
</dbReference>
<keyword evidence="1" id="KW-1133">Transmembrane helix</keyword>
<gene>
    <name evidence="2" type="ORF">PIN31115_02832</name>
</gene>